<evidence type="ECO:0000313" key="1">
    <source>
        <dbReference type="EMBL" id="SHF53105.1"/>
    </source>
</evidence>
<gene>
    <name evidence="1" type="ORF">SAMN05444008_10935</name>
</gene>
<evidence type="ECO:0000313" key="2">
    <source>
        <dbReference type="Proteomes" id="UP000184368"/>
    </source>
</evidence>
<dbReference type="EMBL" id="FQUO01000009">
    <property type="protein sequence ID" value="SHF53105.1"/>
    <property type="molecule type" value="Genomic_DNA"/>
</dbReference>
<protein>
    <submittedName>
        <fullName evidence="1">Uncharacterized protein</fullName>
    </submittedName>
</protein>
<organism evidence="1 2">
    <name type="scientific">Cnuella takakiae</name>
    <dbReference type="NCBI Taxonomy" id="1302690"/>
    <lineage>
        <taxon>Bacteria</taxon>
        <taxon>Pseudomonadati</taxon>
        <taxon>Bacteroidota</taxon>
        <taxon>Chitinophagia</taxon>
        <taxon>Chitinophagales</taxon>
        <taxon>Chitinophagaceae</taxon>
        <taxon>Cnuella</taxon>
    </lineage>
</organism>
<dbReference type="Proteomes" id="UP000184368">
    <property type="component" value="Unassembled WGS sequence"/>
</dbReference>
<accession>A0A1M5CEF0</accession>
<keyword evidence="2" id="KW-1185">Reference proteome</keyword>
<reference evidence="1 2" key="1">
    <citation type="submission" date="2016-11" db="EMBL/GenBank/DDBJ databases">
        <authorList>
            <person name="Jaros S."/>
            <person name="Januszkiewicz K."/>
            <person name="Wedrychowicz H."/>
        </authorList>
    </citation>
    <scope>NUCLEOTIDE SEQUENCE [LARGE SCALE GENOMIC DNA]</scope>
    <source>
        <strain evidence="1 2">DSM 26897</strain>
    </source>
</reference>
<proteinExistence type="predicted"/>
<dbReference type="RefSeq" id="WP_073043697.1">
    <property type="nucleotide sequence ID" value="NZ_FQUO01000009.1"/>
</dbReference>
<sequence>MKANNRKQKIETLRALIEGKKSITDLQPTKKYQWMCEDGMYTLWPGKPQQQSEPMSEEAFNRYCDENPGMHFIIK</sequence>
<name>A0A1M5CEF0_9BACT</name>
<dbReference type="AlphaFoldDB" id="A0A1M5CEF0"/>
<dbReference type="STRING" id="1302690.BUE76_07660"/>